<dbReference type="InterPro" id="IPR027417">
    <property type="entry name" value="P-loop_NTPase"/>
</dbReference>
<feature type="domain" description="Helicase C-terminal" evidence="7">
    <location>
        <begin position="843"/>
        <end position="1021"/>
    </location>
</feature>
<dbReference type="GO" id="GO:0016787">
    <property type="term" value="F:hydrolase activity"/>
    <property type="evidence" value="ECO:0007669"/>
    <property type="project" value="UniProtKB-KW"/>
</dbReference>
<keyword evidence="9" id="KW-1185">Reference proteome</keyword>
<evidence type="ECO:0000259" key="6">
    <source>
        <dbReference type="PROSITE" id="PS51192"/>
    </source>
</evidence>
<evidence type="ECO:0000313" key="9">
    <source>
        <dbReference type="Proteomes" id="UP000799764"/>
    </source>
</evidence>
<organism evidence="8 9">
    <name type="scientific">Karstenula rhodostoma CBS 690.94</name>
    <dbReference type="NCBI Taxonomy" id="1392251"/>
    <lineage>
        <taxon>Eukaryota</taxon>
        <taxon>Fungi</taxon>
        <taxon>Dikarya</taxon>
        <taxon>Ascomycota</taxon>
        <taxon>Pezizomycotina</taxon>
        <taxon>Dothideomycetes</taxon>
        <taxon>Pleosporomycetidae</taxon>
        <taxon>Pleosporales</taxon>
        <taxon>Massarineae</taxon>
        <taxon>Didymosphaeriaceae</taxon>
        <taxon>Karstenula</taxon>
    </lineage>
</organism>
<dbReference type="InterPro" id="IPR011545">
    <property type="entry name" value="DEAD/DEAH_box_helicase_dom"/>
</dbReference>
<keyword evidence="5" id="KW-0067">ATP-binding</keyword>
<dbReference type="Pfam" id="PF00271">
    <property type="entry name" value="Helicase_C"/>
    <property type="match status" value="1"/>
</dbReference>
<dbReference type="EMBL" id="MU001506">
    <property type="protein sequence ID" value="KAF2441108.1"/>
    <property type="molecule type" value="Genomic_DNA"/>
</dbReference>
<dbReference type="InterPro" id="IPR011709">
    <property type="entry name" value="DEAD-box_helicase_OB_fold"/>
</dbReference>
<keyword evidence="3 8" id="KW-0378">Hydrolase</keyword>
<name>A0A9P4PDC9_9PLEO</name>
<dbReference type="Gene3D" id="3.40.50.300">
    <property type="entry name" value="P-loop containing nucleotide triphosphate hydrolases"/>
    <property type="match status" value="2"/>
</dbReference>
<dbReference type="CDD" id="cd17917">
    <property type="entry name" value="DEXHc_RHA-like"/>
    <property type="match status" value="1"/>
</dbReference>
<accession>A0A9P4PDC9</accession>
<dbReference type="SMART" id="SM00487">
    <property type="entry name" value="DEXDc"/>
    <property type="match status" value="1"/>
</dbReference>
<dbReference type="InterPro" id="IPR007502">
    <property type="entry name" value="Helicase-assoc_dom"/>
</dbReference>
<dbReference type="PROSITE" id="PS00690">
    <property type="entry name" value="DEAH_ATP_HELICASE"/>
    <property type="match status" value="1"/>
</dbReference>
<evidence type="ECO:0000256" key="5">
    <source>
        <dbReference type="ARBA" id="ARBA00022840"/>
    </source>
</evidence>
<comment type="similarity">
    <text evidence="1">Belongs to the DEAD box helicase family. DEAH subfamily.</text>
</comment>
<evidence type="ECO:0000256" key="3">
    <source>
        <dbReference type="ARBA" id="ARBA00022801"/>
    </source>
</evidence>
<dbReference type="Pfam" id="PF07717">
    <property type="entry name" value="OB_NTP_bind"/>
    <property type="match status" value="1"/>
</dbReference>
<dbReference type="PANTHER" id="PTHR18934:SF99">
    <property type="entry name" value="ATP-DEPENDENT RNA HELICASE DHX37-RELATED"/>
    <property type="match status" value="1"/>
</dbReference>
<dbReference type="CDD" id="cd18791">
    <property type="entry name" value="SF2_C_RHA"/>
    <property type="match status" value="1"/>
</dbReference>
<dbReference type="GO" id="GO:0004386">
    <property type="term" value="F:helicase activity"/>
    <property type="evidence" value="ECO:0007669"/>
    <property type="project" value="UniProtKB-KW"/>
</dbReference>
<gene>
    <name evidence="8" type="ORF">P171DRAFT_434790</name>
</gene>
<dbReference type="OrthoDB" id="5600252at2759"/>
<dbReference type="InterPro" id="IPR014001">
    <property type="entry name" value="Helicase_ATP-bd"/>
</dbReference>
<sequence>MKMLHLPPAARVQIWTKHFCPRTPSSAPQLQRYTALLSSTGSRLPTSLSRRYATVAIDNNAILNKTTQAPLKDDILDHTPYRVSLVNAARKALDRYPAEKTERDTVLANLQWCIENTAQFPDAAAEDRFFWRLHKAISSSDPLNAIQGIVEPAIPQLLDSKRKEQYAHAPPALFQLEKTPVQLHNLCARPEWGKKMRLEVAVVGNVCTFRLHLNIPGMADERTLGVSRNKKLAGQKAWRAMLLKLDATGVLPKLLSVFPPSSADANLAEETELDDVEEDIMRQEKNGMFDVYNYAAKFGLVPHVETCVVKRRIRGSASPKACDVVKVSIMLPEQNIEVVSHGTTGLKAEISAVLAFKRAAEQLQMQHDQVSDAGNDFWSLNTSTAVDFIEMVGRLEGQSNMKFKRESIPCLGMNVNARQLMFNGEPIGKQVVGWTGREAEQLAYLTAAIELARKRPHVLSQFATSQTQGSSGRVQILGKCSAVETGLKDKTLEIMETTLLKANQAGLSDCQETLTAISHSVAKPRERRRPLEATDVTSKRLLEGLQRFEVDPDAIELRNARAALPMSQYSSKVLDMVSSNVYSIVVGATGSGKTTQVPQIILDDAIRRSEGGNCNIICTQPRRLAATSVARRVATERGERLGQSVGYQVRGDSNLPQLGGSITYCTTGLLLQRLKWNADDVIDNASHLVIDEVHERDIFIDFLLIVLKKAITARQLAGKTVPKVVLMSATMDKKLFSAYLPNEVNGKSTPCPSLDVPGRTFPVKEKYLGEILDEMTKTYPKEFRHLAAREKDDTKDYLIAEEAFEHADVKADTVTGNIDWKRQDDYNNPESGQREEALVPIALLVAAIAHICKTNADGAILAFLPGVQEIIATEQLMKEAPVFDLDFSNEKAFRVHLLHSLVPPEQQREIFEPLPIGCRRIILSTNIAETSVTVPDVKHVVDLGKLRQNTYSPVERVSTLQTVWESGSNARQRAGRAGRVSNGNYYALYSCKRRETMSESGLPELLRTDLQETCLSIKAQGFQESVSSFLSAAIEPPAPEAVQFAVESLKAIEAFTDDEEVTALGGVLSKLPVHPALGKMILLGLVFRCLDPMIIIASMYGERALFVTPVDNRTLARATKQHFNVANSDHIANLKAFQYLRQYSREANQWSVRQRAKTRLIHYGAFRSITHTAKQVAENLIDTGLLDADMAENKDTPEIGGEALNRNSNNFDLIKCLILAGVYPNIAVKPTLHGRSFRTASRKNIIPHPSSVNALTKKDSLSTHQHISAFTTLSRGTSGDTLFMRECSLITPLAAMLFGGHLQAMGADEYVVMDDWLPFTFEHRHSGRKIDAIMEFRDAKDRMLNGVFKLLADPNETDTAVNVMEIITDGLVELLEADSEGRKKEPVLFRQTVKANGKIPREFAWSNISQLYRSRNLERMEDL</sequence>
<dbReference type="SMART" id="SM00847">
    <property type="entry name" value="HA2"/>
    <property type="match status" value="1"/>
</dbReference>
<keyword evidence="4" id="KW-0347">Helicase</keyword>
<feature type="domain" description="Helicase ATP-binding" evidence="6">
    <location>
        <begin position="574"/>
        <end position="749"/>
    </location>
</feature>
<dbReference type="PROSITE" id="PS51194">
    <property type="entry name" value="HELICASE_CTER"/>
    <property type="match status" value="1"/>
</dbReference>
<dbReference type="Gene3D" id="1.20.120.1080">
    <property type="match status" value="1"/>
</dbReference>
<reference evidence="8" key="1">
    <citation type="journal article" date="2020" name="Stud. Mycol.">
        <title>101 Dothideomycetes genomes: a test case for predicting lifestyles and emergence of pathogens.</title>
        <authorList>
            <person name="Haridas S."/>
            <person name="Albert R."/>
            <person name="Binder M."/>
            <person name="Bloem J."/>
            <person name="Labutti K."/>
            <person name="Salamov A."/>
            <person name="Andreopoulos B."/>
            <person name="Baker S."/>
            <person name="Barry K."/>
            <person name="Bills G."/>
            <person name="Bluhm B."/>
            <person name="Cannon C."/>
            <person name="Castanera R."/>
            <person name="Culley D."/>
            <person name="Daum C."/>
            <person name="Ezra D."/>
            <person name="Gonzalez J."/>
            <person name="Henrissat B."/>
            <person name="Kuo A."/>
            <person name="Liang C."/>
            <person name="Lipzen A."/>
            <person name="Lutzoni F."/>
            <person name="Magnuson J."/>
            <person name="Mondo S."/>
            <person name="Nolan M."/>
            <person name="Ohm R."/>
            <person name="Pangilinan J."/>
            <person name="Park H.-J."/>
            <person name="Ramirez L."/>
            <person name="Alfaro M."/>
            <person name="Sun H."/>
            <person name="Tritt A."/>
            <person name="Yoshinaga Y."/>
            <person name="Zwiers L.-H."/>
            <person name="Turgeon B."/>
            <person name="Goodwin S."/>
            <person name="Spatafora J."/>
            <person name="Crous P."/>
            <person name="Grigoriev I."/>
        </authorList>
    </citation>
    <scope>NUCLEOTIDE SEQUENCE</scope>
    <source>
        <strain evidence="8">CBS 690.94</strain>
    </source>
</reference>
<dbReference type="GO" id="GO:1990904">
    <property type="term" value="C:ribonucleoprotein complex"/>
    <property type="evidence" value="ECO:0007669"/>
    <property type="project" value="UniProtKB-ARBA"/>
</dbReference>
<dbReference type="Proteomes" id="UP000799764">
    <property type="component" value="Unassembled WGS sequence"/>
</dbReference>
<evidence type="ECO:0000259" key="7">
    <source>
        <dbReference type="PROSITE" id="PS51194"/>
    </source>
</evidence>
<dbReference type="Pfam" id="PF00270">
    <property type="entry name" value="DEAD"/>
    <property type="match status" value="1"/>
</dbReference>
<dbReference type="PANTHER" id="PTHR18934">
    <property type="entry name" value="ATP-DEPENDENT RNA HELICASE"/>
    <property type="match status" value="1"/>
</dbReference>
<keyword evidence="2" id="KW-0547">Nucleotide-binding</keyword>
<evidence type="ECO:0000313" key="8">
    <source>
        <dbReference type="EMBL" id="KAF2441108.1"/>
    </source>
</evidence>
<dbReference type="GO" id="GO:0005524">
    <property type="term" value="F:ATP binding"/>
    <property type="evidence" value="ECO:0007669"/>
    <property type="project" value="UniProtKB-KW"/>
</dbReference>
<dbReference type="FunFam" id="1.20.120.1080:FF:000002">
    <property type="entry name" value="Putative ATP-dependent RNA helicase DHX36"/>
    <property type="match status" value="1"/>
</dbReference>
<dbReference type="PROSITE" id="PS51192">
    <property type="entry name" value="HELICASE_ATP_BIND_1"/>
    <property type="match status" value="1"/>
</dbReference>
<evidence type="ECO:0000256" key="2">
    <source>
        <dbReference type="ARBA" id="ARBA00022741"/>
    </source>
</evidence>
<evidence type="ECO:0000256" key="1">
    <source>
        <dbReference type="ARBA" id="ARBA00008792"/>
    </source>
</evidence>
<comment type="caution">
    <text evidence="8">The sequence shown here is derived from an EMBL/GenBank/DDBJ whole genome shotgun (WGS) entry which is preliminary data.</text>
</comment>
<dbReference type="SMART" id="SM00490">
    <property type="entry name" value="HELICc"/>
    <property type="match status" value="1"/>
</dbReference>
<dbReference type="InterPro" id="IPR002464">
    <property type="entry name" value="DNA/RNA_helicase_DEAH_CS"/>
</dbReference>
<dbReference type="GO" id="GO:0003723">
    <property type="term" value="F:RNA binding"/>
    <property type="evidence" value="ECO:0007669"/>
    <property type="project" value="TreeGrafter"/>
</dbReference>
<dbReference type="SUPFAM" id="SSF52540">
    <property type="entry name" value="P-loop containing nucleoside triphosphate hydrolases"/>
    <property type="match status" value="1"/>
</dbReference>
<evidence type="ECO:0000256" key="4">
    <source>
        <dbReference type="ARBA" id="ARBA00022806"/>
    </source>
</evidence>
<dbReference type="Pfam" id="PF21010">
    <property type="entry name" value="HA2_C"/>
    <property type="match status" value="1"/>
</dbReference>
<proteinExistence type="inferred from homology"/>
<dbReference type="InterPro" id="IPR001650">
    <property type="entry name" value="Helicase_C-like"/>
</dbReference>
<protein>
    <submittedName>
        <fullName evidence="8">P-loop containing nucleoside triphosphate hydrolase protein</fullName>
    </submittedName>
</protein>